<protein>
    <submittedName>
        <fullName evidence="2">MBL fold metallo-hydrolase</fullName>
    </submittedName>
</protein>
<dbReference type="Pfam" id="PF17778">
    <property type="entry name" value="WHD_BLACT"/>
    <property type="match status" value="1"/>
</dbReference>
<reference evidence="2 3" key="1">
    <citation type="submission" date="2022-02" db="EMBL/GenBank/DDBJ databases">
        <title>Draft genome sequence of Mezorhizobium retamae strain IRAMC:0171 isolated from Retama raetam nodules.</title>
        <authorList>
            <person name="Bengaied R."/>
            <person name="Sbissi I."/>
            <person name="Huber K."/>
            <person name="Ghodbane F."/>
            <person name="Nouioui I."/>
            <person name="Tarhouni M."/>
            <person name="Gtari M."/>
        </authorList>
    </citation>
    <scope>NUCLEOTIDE SEQUENCE [LARGE SCALE GENOMIC DNA]</scope>
    <source>
        <strain evidence="2 3">IRAMC:0171</strain>
    </source>
</reference>
<dbReference type="RefSeq" id="WP_239364382.1">
    <property type="nucleotide sequence ID" value="NZ_JAKREW010000007.1"/>
</dbReference>
<dbReference type="InterPro" id="IPR036388">
    <property type="entry name" value="WH-like_DNA-bd_sf"/>
</dbReference>
<dbReference type="PANTHER" id="PTHR23131:SF0">
    <property type="entry name" value="ENDORIBONUCLEASE LACTB2"/>
    <property type="match status" value="1"/>
</dbReference>
<dbReference type="InterPro" id="IPR001279">
    <property type="entry name" value="Metallo-B-lactamas"/>
</dbReference>
<gene>
    <name evidence="2" type="ORF">L4923_10205</name>
</gene>
<keyword evidence="3" id="KW-1185">Reference proteome</keyword>
<dbReference type="SUPFAM" id="SSF56281">
    <property type="entry name" value="Metallo-hydrolase/oxidoreductase"/>
    <property type="match status" value="1"/>
</dbReference>
<dbReference type="CDD" id="cd16278">
    <property type="entry name" value="metallo-hydrolase-like_MBL-fold"/>
    <property type="match status" value="1"/>
</dbReference>
<evidence type="ECO:0000259" key="1">
    <source>
        <dbReference type="SMART" id="SM00849"/>
    </source>
</evidence>
<dbReference type="Proteomes" id="UP001201701">
    <property type="component" value="Unassembled WGS sequence"/>
</dbReference>
<organism evidence="2 3">
    <name type="scientific">Mesorhizobium retamae</name>
    <dbReference type="NCBI Taxonomy" id="2912854"/>
    <lineage>
        <taxon>Bacteria</taxon>
        <taxon>Pseudomonadati</taxon>
        <taxon>Pseudomonadota</taxon>
        <taxon>Alphaproteobacteria</taxon>
        <taxon>Hyphomicrobiales</taxon>
        <taxon>Phyllobacteriaceae</taxon>
        <taxon>Mesorhizobium</taxon>
    </lineage>
</organism>
<name>A0ABS9QD81_9HYPH</name>
<sequence>MVAANASEMTYHGTNTYLIEAADGLYVLDPGPAEDEQHFDAIVSAVGGRGAGIIVTHHHSDHFGSVSRLRKAIGGKVLAAANFPEDTFLPDIALSDGDHVAGLTVMHTPGHASDHLCFRRDDRVVFTGDHVMTWNSSIVMLPDGDMAAYCRQLERLAEQDDLLYLPGHGPVLAEPKAYVRKLLEHRVRRDQAIREEIAKAPATVEEISRVLYGKTEKWLAWAAERNVEAHLDKLMKEGCVAQQGDRWVAV</sequence>
<dbReference type="InterPro" id="IPR036866">
    <property type="entry name" value="RibonucZ/Hydroxyglut_hydro"/>
</dbReference>
<dbReference type="Gene3D" id="1.10.10.10">
    <property type="entry name" value="Winged helix-like DNA-binding domain superfamily/Winged helix DNA-binding domain"/>
    <property type="match status" value="1"/>
</dbReference>
<dbReference type="SMART" id="SM00849">
    <property type="entry name" value="Lactamase_B"/>
    <property type="match status" value="1"/>
</dbReference>
<dbReference type="PANTHER" id="PTHR23131">
    <property type="entry name" value="ENDORIBONUCLEASE LACTB2"/>
    <property type="match status" value="1"/>
</dbReference>
<evidence type="ECO:0000313" key="3">
    <source>
        <dbReference type="Proteomes" id="UP001201701"/>
    </source>
</evidence>
<evidence type="ECO:0000313" key="2">
    <source>
        <dbReference type="EMBL" id="MCG7505385.1"/>
    </source>
</evidence>
<comment type="caution">
    <text evidence="2">The sequence shown here is derived from an EMBL/GenBank/DDBJ whole genome shotgun (WGS) entry which is preliminary data.</text>
</comment>
<proteinExistence type="predicted"/>
<dbReference type="InterPro" id="IPR050662">
    <property type="entry name" value="Sec-metab_biosynth-thioest"/>
</dbReference>
<accession>A0ABS9QD81</accession>
<dbReference type="InterPro" id="IPR041516">
    <property type="entry name" value="LACTB2_WH"/>
</dbReference>
<dbReference type="Pfam" id="PF00753">
    <property type="entry name" value="Lactamase_B"/>
    <property type="match status" value="1"/>
</dbReference>
<dbReference type="Gene3D" id="3.60.15.10">
    <property type="entry name" value="Ribonuclease Z/Hydroxyacylglutathione hydrolase-like"/>
    <property type="match status" value="1"/>
</dbReference>
<dbReference type="EMBL" id="JAKREW010000007">
    <property type="protein sequence ID" value="MCG7505385.1"/>
    <property type="molecule type" value="Genomic_DNA"/>
</dbReference>
<feature type="domain" description="Metallo-beta-lactamase" evidence="1">
    <location>
        <begin position="13"/>
        <end position="168"/>
    </location>
</feature>